<dbReference type="InterPro" id="IPR036388">
    <property type="entry name" value="WH-like_DNA-bd_sf"/>
</dbReference>
<dbReference type="Proteomes" id="UP000054709">
    <property type="component" value="Unassembled WGS sequence"/>
</dbReference>
<proteinExistence type="predicted"/>
<protein>
    <recommendedName>
        <fullName evidence="3">HTH arsR-type domain-containing protein</fullName>
    </recommendedName>
</protein>
<accession>A0A0W1AYF0</accession>
<dbReference type="SUPFAM" id="SSF46785">
    <property type="entry name" value="Winged helix' DNA-binding domain"/>
    <property type="match status" value="1"/>
</dbReference>
<comment type="caution">
    <text evidence="1">The sequence shown here is derived from an EMBL/GenBank/DDBJ whole genome shotgun (WGS) entry which is preliminary data.</text>
</comment>
<dbReference type="InterPro" id="IPR036390">
    <property type="entry name" value="WH_DNA-bd_sf"/>
</dbReference>
<evidence type="ECO:0000313" key="1">
    <source>
        <dbReference type="EMBL" id="KTD86357.1"/>
    </source>
</evidence>
<dbReference type="Gene3D" id="1.10.10.10">
    <property type="entry name" value="Winged helix-like DNA-binding domain superfamily/Winged helix DNA-binding domain"/>
    <property type="match status" value="1"/>
</dbReference>
<dbReference type="OrthoDB" id="5949858at2"/>
<evidence type="ECO:0008006" key="3">
    <source>
        <dbReference type="Google" id="ProtNLM"/>
    </source>
</evidence>
<dbReference type="RefSeq" id="WP_060623854.1">
    <property type="nucleotide sequence ID" value="NZ_LCZJ02000020.1"/>
</dbReference>
<sequence>MKELEDIPQATMYRHLNKLLKARILHVVEENKIRGTVEKVYYLANGGEDISPADVTEQSSDEHMNLLLKIITSLMI</sequence>
<organism evidence="1 2">
    <name type="scientific">Paenibacillus etheri</name>
    <dbReference type="NCBI Taxonomy" id="1306852"/>
    <lineage>
        <taxon>Bacteria</taxon>
        <taxon>Bacillati</taxon>
        <taxon>Bacillota</taxon>
        <taxon>Bacilli</taxon>
        <taxon>Bacillales</taxon>
        <taxon>Paenibacillaceae</taxon>
        <taxon>Paenibacillus</taxon>
    </lineage>
</organism>
<name>A0A0W1AYF0_9BACL</name>
<reference evidence="1 2" key="1">
    <citation type="journal article" date="2015" name="Int. Biodeterior. Biodegradation">
        <title>Physiological and genetic screening methods for the isolation of methyl tert-butyl ether-degrading bacteria for bioremediation purposes.</title>
        <authorList>
            <person name="Guisado I.M."/>
            <person name="Purswani J."/>
            <person name="Gonzalez Lopez J."/>
            <person name="Pozo C."/>
        </authorList>
    </citation>
    <scope>NUCLEOTIDE SEQUENCE [LARGE SCALE GENOMIC DNA]</scope>
    <source>
        <strain evidence="1 2">SH7</strain>
    </source>
</reference>
<evidence type="ECO:0000313" key="2">
    <source>
        <dbReference type="Proteomes" id="UP000054709"/>
    </source>
</evidence>
<gene>
    <name evidence="1" type="ORF">UQ64_16005</name>
</gene>
<dbReference type="EMBL" id="LCZJ02000020">
    <property type="protein sequence ID" value="KTD86357.1"/>
    <property type="molecule type" value="Genomic_DNA"/>
</dbReference>
<dbReference type="AlphaFoldDB" id="A0A0W1AYF0"/>
<keyword evidence="2" id="KW-1185">Reference proteome</keyword>